<dbReference type="GO" id="GO:0046872">
    <property type="term" value="F:metal ion binding"/>
    <property type="evidence" value="ECO:0007669"/>
    <property type="project" value="UniProtKB-KW"/>
</dbReference>
<dbReference type="GO" id="GO:0009089">
    <property type="term" value="P:lysine biosynthetic process via diaminopimelate"/>
    <property type="evidence" value="ECO:0007669"/>
    <property type="project" value="TreeGrafter"/>
</dbReference>
<dbReference type="PANTHER" id="PTHR43270:SF8">
    <property type="entry name" value="DI- AND TRIPEPTIDASE DUG2-RELATED"/>
    <property type="match status" value="1"/>
</dbReference>
<reference evidence="5 6" key="1">
    <citation type="submission" date="2015-09" db="EMBL/GenBank/DDBJ databases">
        <title>Draft genome sequence of Alicyclobacillus ferrooxydans DSM 22381.</title>
        <authorList>
            <person name="Hemp J."/>
        </authorList>
    </citation>
    <scope>NUCLEOTIDE SEQUENCE [LARGE SCALE GENOMIC DNA]</scope>
    <source>
        <strain evidence="5 6">TC-34</strain>
    </source>
</reference>
<dbReference type="InterPro" id="IPR051458">
    <property type="entry name" value="Cyt/Met_Dipeptidase"/>
</dbReference>
<dbReference type="InterPro" id="IPR011650">
    <property type="entry name" value="Peptidase_M20_dimer"/>
</dbReference>
<evidence type="ECO:0000256" key="3">
    <source>
        <dbReference type="ARBA" id="ARBA00022801"/>
    </source>
</evidence>
<dbReference type="GO" id="GO:0005829">
    <property type="term" value="C:cytosol"/>
    <property type="evidence" value="ECO:0007669"/>
    <property type="project" value="TreeGrafter"/>
</dbReference>
<protein>
    <submittedName>
        <fullName evidence="5">Acetylornithine deacetylase</fullName>
    </submittedName>
</protein>
<accession>A0A0P9D2Z6</accession>
<dbReference type="Gene3D" id="3.30.70.360">
    <property type="match status" value="1"/>
</dbReference>
<dbReference type="AlphaFoldDB" id="A0A0P9D2Z6"/>
<dbReference type="NCBIfam" id="NF005034">
    <property type="entry name" value="PRK06446.1"/>
    <property type="match status" value="1"/>
</dbReference>
<evidence type="ECO:0000256" key="2">
    <source>
        <dbReference type="ARBA" id="ARBA00022723"/>
    </source>
</evidence>
<dbReference type="OrthoDB" id="9761532at2"/>
<dbReference type="GO" id="GO:0006508">
    <property type="term" value="P:proteolysis"/>
    <property type="evidence" value="ECO:0007669"/>
    <property type="project" value="UniProtKB-KW"/>
</dbReference>
<dbReference type="GO" id="GO:0008233">
    <property type="term" value="F:peptidase activity"/>
    <property type="evidence" value="ECO:0007669"/>
    <property type="project" value="UniProtKB-KW"/>
</dbReference>
<dbReference type="PATRIC" id="fig|471514.4.peg.3230"/>
<keyword evidence="3" id="KW-0378">Hydrolase</keyword>
<dbReference type="STRING" id="471514.AN477_09945"/>
<proteinExistence type="predicted"/>
<dbReference type="Pfam" id="PF07687">
    <property type="entry name" value="M20_dimer"/>
    <property type="match status" value="1"/>
</dbReference>
<evidence type="ECO:0000313" key="6">
    <source>
        <dbReference type="Proteomes" id="UP000050482"/>
    </source>
</evidence>
<evidence type="ECO:0000259" key="4">
    <source>
        <dbReference type="Pfam" id="PF07687"/>
    </source>
</evidence>
<dbReference type="SUPFAM" id="SSF53187">
    <property type="entry name" value="Zn-dependent exopeptidases"/>
    <property type="match status" value="1"/>
</dbReference>
<dbReference type="GO" id="GO:0009014">
    <property type="term" value="F:succinyl-diaminopimelate desuccinylase activity"/>
    <property type="evidence" value="ECO:0007669"/>
    <property type="project" value="TreeGrafter"/>
</dbReference>
<dbReference type="PANTHER" id="PTHR43270">
    <property type="entry name" value="BETA-ALA-HIS DIPEPTIDASE"/>
    <property type="match status" value="1"/>
</dbReference>
<gene>
    <name evidence="5" type="ORF">AN477_09945</name>
</gene>
<evidence type="ECO:0000313" key="5">
    <source>
        <dbReference type="EMBL" id="KPV43879.1"/>
    </source>
</evidence>
<dbReference type="Proteomes" id="UP000050482">
    <property type="component" value="Unassembled WGS sequence"/>
</dbReference>
<name>A0A0P9D2Z6_9BACL</name>
<dbReference type="RefSeq" id="WP_054969004.1">
    <property type="nucleotide sequence ID" value="NZ_LJCO01000044.1"/>
</dbReference>
<feature type="domain" description="Peptidase M20 dimerisation" evidence="4">
    <location>
        <begin position="200"/>
        <end position="346"/>
    </location>
</feature>
<dbReference type="InterPro" id="IPR002933">
    <property type="entry name" value="Peptidase_M20"/>
</dbReference>
<keyword evidence="1" id="KW-0645">Protease</keyword>
<keyword evidence="6" id="KW-1185">Reference proteome</keyword>
<dbReference type="Gene3D" id="3.40.630.10">
    <property type="entry name" value="Zn peptidases"/>
    <property type="match status" value="1"/>
</dbReference>
<comment type="caution">
    <text evidence="5">The sequence shown here is derived from an EMBL/GenBank/DDBJ whole genome shotgun (WGS) entry which is preliminary data.</text>
</comment>
<dbReference type="EMBL" id="LJCO01000044">
    <property type="protein sequence ID" value="KPV43879.1"/>
    <property type="molecule type" value="Genomic_DNA"/>
</dbReference>
<keyword evidence="2" id="KW-0479">Metal-binding</keyword>
<dbReference type="Pfam" id="PF01546">
    <property type="entry name" value="Peptidase_M20"/>
    <property type="match status" value="1"/>
</dbReference>
<organism evidence="5 6">
    <name type="scientific">Alicyclobacillus ferrooxydans</name>
    <dbReference type="NCBI Taxonomy" id="471514"/>
    <lineage>
        <taxon>Bacteria</taxon>
        <taxon>Bacillati</taxon>
        <taxon>Bacillota</taxon>
        <taxon>Bacilli</taxon>
        <taxon>Bacillales</taxon>
        <taxon>Alicyclobacillaceae</taxon>
        <taxon>Alicyclobacillus</taxon>
    </lineage>
</organism>
<evidence type="ECO:0000256" key="1">
    <source>
        <dbReference type="ARBA" id="ARBA00022670"/>
    </source>
</evidence>
<sequence>MDVLRELVHRQLTEAVPQLQRYCQQPSIAAQHIGMPETVEFVVKMVTKAGGKAQVLDDCGGNPVIYAEFQAGVNGNQDKTLLFYNHYDVQPPEPLDEWTKPPFGAEIHDGKLYARGAADNKGELVVRLNAISLLMENGGLPCNVKFLIEGEEEIGSPSLPAYLAAHADLFRADACIWEFGSKNAEEQVQLVAGIKGMCYLQFWCHGADVDLHSSNGAIVDNAAWRLVHALASMKDANNRILVDGFYDDVAPLPPELLQMAEEQPFDEEKLRQQLGLRRPLITGDENPNIHLWGAPTMTICGIESGYTGEGSKTVLPRRAQAKVDCRLVPDQSPEDILAKVRKHLDLHGFTDVEVSLLNGEHAYRSDLSHPFVQMVVDTAREAYQTDVVLAPNSAGTGPMYPFGEYLGLDLPIVSTGCGWWNSRAHAPDESIRLADFEQAILHMVLLMREFGEH</sequence>